<dbReference type="Proteomes" id="UP000740727">
    <property type="component" value="Unassembled WGS sequence"/>
</dbReference>
<dbReference type="EMBL" id="RFXN01000048">
    <property type="protein sequence ID" value="NBR94027.1"/>
    <property type="molecule type" value="Genomic_DNA"/>
</dbReference>
<dbReference type="AlphaFoldDB" id="A0A965GE82"/>
<evidence type="ECO:0000313" key="2">
    <source>
        <dbReference type="Proteomes" id="UP000740727"/>
    </source>
</evidence>
<comment type="caution">
    <text evidence="1">The sequence shown here is derived from an EMBL/GenBank/DDBJ whole genome shotgun (WGS) entry which is preliminary data.</text>
</comment>
<dbReference type="InterPro" id="IPR003789">
    <property type="entry name" value="Asn/Gln_tRNA_amidoTrase-B-like"/>
</dbReference>
<reference evidence="1" key="1">
    <citation type="submission" date="2018-10" db="EMBL/GenBank/DDBJ databases">
        <title>Iterative Subtractive Binning of Freshwater Chronoseries Metagenomes Recovers Nearly Complete Genomes from over Four Hundred Novel Species.</title>
        <authorList>
            <person name="Rodriguez-R L.M."/>
            <person name="Tsementzi D."/>
            <person name="Luo C."/>
            <person name="Konstantinidis K.T."/>
        </authorList>
    </citation>
    <scope>NUCLEOTIDE SEQUENCE</scope>
    <source>
        <strain evidence="1">WB5_2A_028</strain>
    </source>
</reference>
<evidence type="ECO:0000313" key="1">
    <source>
        <dbReference type="EMBL" id="NBR94027.1"/>
    </source>
</evidence>
<dbReference type="GO" id="GO:0016884">
    <property type="term" value="F:carbon-nitrogen ligase activity, with glutamine as amido-N-donor"/>
    <property type="evidence" value="ECO:0007669"/>
    <property type="project" value="InterPro"/>
</dbReference>
<dbReference type="PANTHER" id="PTHR28055:SF1">
    <property type="entry name" value="ALTERED INHERITANCE OF MITOCHONDRIA PROTEIN 41, MITOCHONDRIAL"/>
    <property type="match status" value="1"/>
</dbReference>
<dbReference type="InterPro" id="IPR023168">
    <property type="entry name" value="GatB_Yqey_C_2"/>
</dbReference>
<dbReference type="Pfam" id="PF09424">
    <property type="entry name" value="YqeY"/>
    <property type="match status" value="1"/>
</dbReference>
<dbReference type="Gene3D" id="1.10.10.410">
    <property type="match status" value="1"/>
</dbReference>
<dbReference type="SUPFAM" id="SSF89095">
    <property type="entry name" value="GatB/YqeY motif"/>
    <property type="match status" value="1"/>
</dbReference>
<sequence length="150" mass="15828">MGLKDTLQHDLTESMRAKDEIVMATIRLALTAITNEEVAGKEAKTLSEAEIIQVLSREAKKRRESAEAFEAGGRADRAARERAEGEVIARYLPQQLTPEELDSLIKSAIAETGASGPAGMGQVMKVLAPKIAGRADGGAVSTAVKAALAN</sequence>
<proteinExistence type="predicted"/>
<protein>
    <submittedName>
        <fullName evidence="1">GatB/YqeY domain-containing protein</fullName>
    </submittedName>
</protein>
<dbReference type="Gene3D" id="1.10.1510.10">
    <property type="entry name" value="Uncharacterised protein YqeY/AIM41 PF09424, N-terminal domain"/>
    <property type="match status" value="1"/>
</dbReference>
<gene>
    <name evidence="1" type="ORF">EBT44_04230</name>
</gene>
<organism evidence="1 2">
    <name type="scientific">Candidatus Fonsibacter lacus</name>
    <dbReference type="NCBI Taxonomy" id="2576439"/>
    <lineage>
        <taxon>Bacteria</taxon>
        <taxon>Pseudomonadati</taxon>
        <taxon>Pseudomonadota</taxon>
        <taxon>Alphaproteobacteria</taxon>
        <taxon>Candidatus Pelagibacterales</taxon>
        <taxon>Candidatus Pelagibacterales incertae sedis</taxon>
        <taxon>Candidatus Fonsibacter</taxon>
    </lineage>
</organism>
<dbReference type="InterPro" id="IPR019004">
    <property type="entry name" value="YqeY/Aim41"/>
</dbReference>
<dbReference type="PANTHER" id="PTHR28055">
    <property type="entry name" value="ALTERED INHERITANCE OF MITOCHONDRIA PROTEIN 41, MITOCHONDRIAL"/>
    <property type="match status" value="1"/>
</dbReference>
<dbReference type="InterPro" id="IPR042184">
    <property type="entry name" value="YqeY/Aim41_N"/>
</dbReference>
<accession>A0A965GE82</accession>
<name>A0A965GE82_9PROT</name>